<evidence type="ECO:0000259" key="9">
    <source>
        <dbReference type="PROSITE" id="PS51050"/>
    </source>
</evidence>
<dbReference type="GO" id="GO:0008270">
    <property type="term" value="F:zinc ion binding"/>
    <property type="evidence" value="ECO:0007669"/>
    <property type="project" value="UniProtKB-KW"/>
</dbReference>
<feature type="compositionally biased region" description="Low complexity" evidence="8">
    <location>
        <begin position="602"/>
        <end position="614"/>
    </location>
</feature>
<feature type="compositionally biased region" description="Basic and acidic residues" evidence="8">
    <location>
        <begin position="736"/>
        <end position="745"/>
    </location>
</feature>
<name>A0AA85ITR5_TRIRE</name>
<feature type="coiled-coil region" evidence="7">
    <location>
        <begin position="296"/>
        <end position="363"/>
    </location>
</feature>
<evidence type="ECO:0000313" key="10">
    <source>
        <dbReference type="Proteomes" id="UP000050795"/>
    </source>
</evidence>
<dbReference type="PANTHER" id="PTHR23337:SF3">
    <property type="entry name" value="MORC FAMILY CW-TYPE ZINC FINGER 2"/>
    <property type="match status" value="1"/>
</dbReference>
<sequence>MELYSQLNRAQLSYDYLHTNSTTHEFLFGAIAELIDNARDAGATELDIYTIKDSSVRGNFLLCFADNGCGMTTDEVKNVIIFGKSLKKCEDSAAIGMYGNGLKSGSMRIGKDLILFTKKDGIYTCLFLSRTFHEEEKLDEVVVPMPSFKGTEKTPIAETPEEKKKHELEMFIILKYSPFRCMKDFFAQFDKLKENSGTVVIIYNMKLLDHGGPELDVTTNTRDILLSPGSEQEETVEPDAEVMLPPERRSLRAYVSILYSDPRMKVYLQGRKVQTKRLLATLHSTRKYNFASKTFRTRAEADLAKAKNDVRIAELRAQEAESKARDCELRYQGSEDPEHLRQIRRLRNAAAELRSAVEMKQNIVARKSKSIKDPKTLTFYFGVNVMNRACDGMFVYNCSRLIKMYQRIGPQQDSSMMCRGVVGIVDVPYMVLEPTHNKQDFADAKEYRQLMRAMADHLMQYWDDLGIDKESDSLIRFWKSFGYLSARWRDPPSIEDKYARRRCCSVSICVQCDKCLKWRILPFSQSLVGRDVPDNWQCRDNTDHKHKKCEDPEEDMSPPMGVLKRKIKTKEQRQAELEKQIRKKQEELELIQDPDDEKTDDSSATSSRSSSRLSGPTNGKSPRKRPPPPPQPTSNLPNKKSTPTPPPPPPRAMTVADKKRQAAGLASSNGPSSTTAEKRTGLPLPTINQRQPRPGGLVPKIPQRNSITPKVRRVTTAEDESSNEETSDEEEDDEEEKRKEKEEVSSKQTTTPKTNRNKQITPPSKVNNSVVPSTSSSSTVASTSQSHEKTTSKSIDEVNGKKNINMEKSPVHDVITMHHRNRNSTDRDNNGEVTSIPTNRDPVVNQNSVAEKTTEVNSSSTVVTSLPSEMNISMNRKIQEKFKVCLRYFLPPSWSVEKDRIHTLTESDLASFPLEDFFDRYEQGLRNLLTSFQQETAVVTDQLTELRSNVCELLKKYDPDFKGPLTNIEEVDNYLKNFLAKS</sequence>
<proteinExistence type="predicted"/>
<dbReference type="InterPro" id="IPR036890">
    <property type="entry name" value="HATPase_C_sf"/>
</dbReference>
<evidence type="ECO:0000256" key="4">
    <source>
        <dbReference type="ARBA" id="ARBA00022833"/>
    </source>
</evidence>
<organism evidence="10 11">
    <name type="scientific">Trichobilharzia regenti</name>
    <name type="common">Nasal bird schistosome</name>
    <dbReference type="NCBI Taxonomy" id="157069"/>
    <lineage>
        <taxon>Eukaryota</taxon>
        <taxon>Metazoa</taxon>
        <taxon>Spiralia</taxon>
        <taxon>Lophotrochozoa</taxon>
        <taxon>Platyhelminthes</taxon>
        <taxon>Trematoda</taxon>
        <taxon>Digenea</taxon>
        <taxon>Strigeidida</taxon>
        <taxon>Schistosomatoidea</taxon>
        <taxon>Schistosomatidae</taxon>
        <taxon>Trichobilharzia</taxon>
    </lineage>
</organism>
<dbReference type="CDD" id="cd16931">
    <property type="entry name" value="HATPase_MORC-like"/>
    <property type="match status" value="1"/>
</dbReference>
<accession>A0AA85ITR5</accession>
<feature type="compositionally biased region" description="Polar residues" evidence="8">
    <location>
        <begin position="831"/>
        <end position="843"/>
    </location>
</feature>
<dbReference type="WBParaSite" id="TREG1_107590.1">
    <property type="protein sequence ID" value="TREG1_107590.1"/>
    <property type="gene ID" value="TREG1_107590"/>
</dbReference>
<feature type="compositionally biased region" description="Polar residues" evidence="8">
    <location>
        <begin position="666"/>
        <end position="675"/>
    </location>
</feature>
<dbReference type="PANTHER" id="PTHR23337">
    <property type="entry name" value="ZINC FINGER CW-TYPE COILED-COIL DOMAIN PROTEIN 1"/>
    <property type="match status" value="1"/>
</dbReference>
<feature type="compositionally biased region" description="Acidic residues" evidence="8">
    <location>
        <begin position="717"/>
        <end position="735"/>
    </location>
</feature>
<keyword evidence="10" id="KW-1185">Reference proteome</keyword>
<feature type="domain" description="CW-type" evidence="9">
    <location>
        <begin position="492"/>
        <end position="557"/>
    </location>
</feature>
<keyword evidence="3" id="KW-0863">Zinc-finger</keyword>
<feature type="region of interest" description="Disordered" evidence="8">
    <location>
        <begin position="539"/>
        <end position="561"/>
    </location>
</feature>
<evidence type="ECO:0000256" key="1">
    <source>
        <dbReference type="ARBA" id="ARBA00004123"/>
    </source>
</evidence>
<keyword evidence="2" id="KW-0479">Metal-binding</keyword>
<evidence type="ECO:0000256" key="6">
    <source>
        <dbReference type="ARBA" id="ARBA00023242"/>
    </source>
</evidence>
<evidence type="ECO:0000313" key="11">
    <source>
        <dbReference type="WBParaSite" id="TREG1_107590.1"/>
    </source>
</evidence>
<reference evidence="10" key="1">
    <citation type="submission" date="2022-06" db="EMBL/GenBank/DDBJ databases">
        <authorList>
            <person name="Berger JAMES D."/>
            <person name="Berger JAMES D."/>
        </authorList>
    </citation>
    <scope>NUCLEOTIDE SEQUENCE [LARGE SCALE GENOMIC DNA]</scope>
</reference>
<dbReference type="Gene3D" id="3.30.40.100">
    <property type="match status" value="1"/>
</dbReference>
<feature type="compositionally biased region" description="Polar residues" evidence="8">
    <location>
        <begin position="748"/>
        <end position="760"/>
    </location>
</feature>
<feature type="region of interest" description="Disordered" evidence="8">
    <location>
        <begin position="585"/>
        <end position="806"/>
    </location>
</feature>
<dbReference type="Pfam" id="PF13589">
    <property type="entry name" value="HATPase_c_3"/>
    <property type="match status" value="1"/>
</dbReference>
<feature type="compositionally biased region" description="Low complexity" evidence="8">
    <location>
        <begin position="761"/>
        <end position="785"/>
    </location>
</feature>
<evidence type="ECO:0000256" key="5">
    <source>
        <dbReference type="ARBA" id="ARBA00023054"/>
    </source>
</evidence>
<evidence type="ECO:0000256" key="7">
    <source>
        <dbReference type="SAM" id="Coils"/>
    </source>
</evidence>
<dbReference type="AlphaFoldDB" id="A0AA85ITR5"/>
<dbReference type="Proteomes" id="UP000050795">
    <property type="component" value="Unassembled WGS sequence"/>
</dbReference>
<dbReference type="SUPFAM" id="SSF55874">
    <property type="entry name" value="ATPase domain of HSP90 chaperone/DNA topoisomerase II/histidine kinase"/>
    <property type="match status" value="1"/>
</dbReference>
<evidence type="ECO:0000256" key="8">
    <source>
        <dbReference type="SAM" id="MobiDB-lite"/>
    </source>
</evidence>
<keyword evidence="4" id="KW-0862">Zinc</keyword>
<evidence type="ECO:0000256" key="3">
    <source>
        <dbReference type="ARBA" id="ARBA00022771"/>
    </source>
</evidence>
<feature type="compositionally biased region" description="Basic and acidic residues" evidence="8">
    <location>
        <begin position="786"/>
        <end position="800"/>
    </location>
</feature>
<reference evidence="11" key="2">
    <citation type="submission" date="2023-11" db="UniProtKB">
        <authorList>
            <consortium name="WormBaseParasite"/>
        </authorList>
    </citation>
    <scope>IDENTIFICATION</scope>
</reference>
<dbReference type="GO" id="GO:0005634">
    <property type="term" value="C:nucleus"/>
    <property type="evidence" value="ECO:0007669"/>
    <property type="project" value="UniProtKB-SubCell"/>
</dbReference>
<dbReference type="InterPro" id="IPR011124">
    <property type="entry name" value="Znf_CW"/>
</dbReference>
<protein>
    <recommendedName>
        <fullName evidence="9">CW-type domain-containing protein</fullName>
    </recommendedName>
</protein>
<dbReference type="PROSITE" id="PS51050">
    <property type="entry name" value="ZF_CW"/>
    <property type="match status" value="1"/>
</dbReference>
<comment type="subcellular location">
    <subcellularLocation>
        <location evidence="1">Nucleus</location>
    </subcellularLocation>
</comment>
<keyword evidence="5 7" id="KW-0175">Coiled coil</keyword>
<dbReference type="Pfam" id="PF17942">
    <property type="entry name" value="Morc6_S5"/>
    <property type="match status" value="1"/>
</dbReference>
<keyword evidence="6" id="KW-0539">Nucleus</keyword>
<dbReference type="InterPro" id="IPR041006">
    <property type="entry name" value="Morc_S5"/>
</dbReference>
<evidence type="ECO:0000256" key="2">
    <source>
        <dbReference type="ARBA" id="ARBA00022723"/>
    </source>
</evidence>
<feature type="compositionally biased region" description="Acidic residues" evidence="8">
    <location>
        <begin position="588"/>
        <end position="599"/>
    </location>
</feature>
<feature type="region of interest" description="Disordered" evidence="8">
    <location>
        <begin position="820"/>
        <end position="843"/>
    </location>
</feature>
<dbReference type="Gene3D" id="3.30.565.10">
    <property type="entry name" value="Histidine kinase-like ATPase, C-terminal domain"/>
    <property type="match status" value="1"/>
</dbReference>
<dbReference type="Pfam" id="PF07496">
    <property type="entry name" value="zf-CW"/>
    <property type="match status" value="1"/>
</dbReference>